<keyword evidence="3" id="KW-0812">Transmembrane</keyword>
<comment type="caution">
    <text evidence="4">The sequence shown here is derived from an EMBL/GenBank/DDBJ whole genome shotgun (WGS) entry which is preliminary data.</text>
</comment>
<name>A0ABU8B9Y9_9BRAD</name>
<evidence type="ECO:0000313" key="5">
    <source>
        <dbReference type="Proteomes" id="UP001364224"/>
    </source>
</evidence>
<feature type="transmembrane region" description="Helical" evidence="3">
    <location>
        <begin position="141"/>
        <end position="160"/>
    </location>
</feature>
<dbReference type="Pfam" id="PF02632">
    <property type="entry name" value="BioY"/>
    <property type="match status" value="1"/>
</dbReference>
<keyword evidence="5" id="KW-1185">Reference proteome</keyword>
<dbReference type="Gene3D" id="1.10.1760.20">
    <property type="match status" value="1"/>
</dbReference>
<dbReference type="RefSeq" id="WP_417021138.1">
    <property type="nucleotide sequence ID" value="NZ_JAZHRV010000001.1"/>
</dbReference>
<comment type="subcellular location">
    <subcellularLocation>
        <location evidence="2">Cell membrane</location>
        <topology evidence="2">Multi-pass membrane protein</topology>
    </subcellularLocation>
</comment>
<evidence type="ECO:0000256" key="1">
    <source>
        <dbReference type="ARBA" id="ARBA00010692"/>
    </source>
</evidence>
<feature type="transmembrane region" description="Helical" evidence="3">
    <location>
        <begin position="36"/>
        <end position="54"/>
    </location>
</feature>
<feature type="transmembrane region" description="Helical" evidence="3">
    <location>
        <begin position="66"/>
        <end position="88"/>
    </location>
</feature>
<dbReference type="PIRSF" id="PIRSF016661">
    <property type="entry name" value="BioY"/>
    <property type="match status" value="1"/>
</dbReference>
<comment type="similarity">
    <text evidence="1 2">Belongs to the BioY family.</text>
</comment>
<evidence type="ECO:0000256" key="3">
    <source>
        <dbReference type="SAM" id="Phobius"/>
    </source>
</evidence>
<keyword evidence="3" id="KW-1133">Transmembrane helix</keyword>
<accession>A0ABU8B9Y9</accession>
<sequence length="205" mass="21517">MSARTMPETAAPSHFPLAALLWPHRADGSWGLLRSVILVALGTALLTLSAKVNLPLPYVPMTLQTLVVLVIGAAYGWRLGSVTLMAYLAEGAIGFPVFAGPVGGLAPLIGPTAGYLFGFVAAAFVTGWLSERGWDRSVLRLFVAMALGHILILAAGFGWLAFGMKLGVEKAWLVGIAPFIAASLIKNALGAALVPAIRRIFDPRG</sequence>
<gene>
    <name evidence="4" type="ORF">V1286_002892</name>
</gene>
<keyword evidence="2" id="KW-1003">Cell membrane</keyword>
<protein>
    <recommendedName>
        <fullName evidence="2">Biotin transporter</fullName>
    </recommendedName>
</protein>
<feature type="transmembrane region" description="Helical" evidence="3">
    <location>
        <begin position="108"/>
        <end position="129"/>
    </location>
</feature>
<dbReference type="PANTHER" id="PTHR34295">
    <property type="entry name" value="BIOTIN TRANSPORTER BIOY"/>
    <property type="match status" value="1"/>
</dbReference>
<evidence type="ECO:0000313" key="4">
    <source>
        <dbReference type="EMBL" id="MEH2555363.1"/>
    </source>
</evidence>
<proteinExistence type="inferred from homology"/>
<keyword evidence="2" id="KW-0813">Transport</keyword>
<feature type="transmembrane region" description="Helical" evidence="3">
    <location>
        <begin position="172"/>
        <end position="194"/>
    </location>
</feature>
<dbReference type="InterPro" id="IPR003784">
    <property type="entry name" value="BioY"/>
</dbReference>
<keyword evidence="2 3" id="KW-0472">Membrane</keyword>
<evidence type="ECO:0000256" key="2">
    <source>
        <dbReference type="PIRNR" id="PIRNR016661"/>
    </source>
</evidence>
<organism evidence="4 5">
    <name type="scientific">Bradyrhizobium algeriense</name>
    <dbReference type="NCBI Taxonomy" id="634784"/>
    <lineage>
        <taxon>Bacteria</taxon>
        <taxon>Pseudomonadati</taxon>
        <taxon>Pseudomonadota</taxon>
        <taxon>Alphaproteobacteria</taxon>
        <taxon>Hyphomicrobiales</taxon>
        <taxon>Nitrobacteraceae</taxon>
        <taxon>Bradyrhizobium</taxon>
    </lineage>
</organism>
<dbReference type="EMBL" id="JAZHRV010000001">
    <property type="protein sequence ID" value="MEH2555363.1"/>
    <property type="molecule type" value="Genomic_DNA"/>
</dbReference>
<dbReference type="Proteomes" id="UP001364224">
    <property type="component" value="Unassembled WGS sequence"/>
</dbReference>
<dbReference type="PANTHER" id="PTHR34295:SF1">
    <property type="entry name" value="BIOTIN TRANSPORTER BIOY"/>
    <property type="match status" value="1"/>
</dbReference>
<reference evidence="4 5" key="1">
    <citation type="submission" date="2024-02" db="EMBL/GenBank/DDBJ databases">
        <title>Adaptive strategies in a cosmopolitan and abundant soil bacterium.</title>
        <authorList>
            <person name="Carini P."/>
        </authorList>
    </citation>
    <scope>NUCLEOTIDE SEQUENCE [LARGE SCALE GENOMIC DNA]</scope>
    <source>
        <strain evidence="4 5">AZCC 1608</strain>
    </source>
</reference>